<dbReference type="InterPro" id="IPR036397">
    <property type="entry name" value="RNaseH_sf"/>
</dbReference>
<comment type="caution">
    <text evidence="2">The sequence shown here is derived from an EMBL/GenBank/DDBJ whole genome shotgun (WGS) entry which is preliminary data.</text>
</comment>
<dbReference type="InterPro" id="IPR012337">
    <property type="entry name" value="RNaseH-like_sf"/>
</dbReference>
<sequence>MTAPFHAPYDLDEVLSWLKAKEYRVTRPLVPRPSFSAAPPPAKLLKAAILDTETTGIDQANDSIIELGIVIVEYCPETGQAYRVLEIFDELEDPGMPIPPESTEIHGITDEMVRGKRIDDARIEALMSDVSLVIAHNARFDRGFVETRWPLFRNKSWACSYAQIPWKSEGMGSASLEFLAYRFGFYFAGHRASVDCQALLEVLQSELPDSGVKVMKVLLGTARIPEIKVWALNAPFDNKDRLKERGYRWDGERKLWNGSVPHADLSQEVDWLRGQVYANRSFKLELEKMDAYNRFTSRRGASEIVDC</sequence>
<dbReference type="InterPro" id="IPR013520">
    <property type="entry name" value="Ribonucl_H"/>
</dbReference>
<dbReference type="GO" id="GO:0003887">
    <property type="term" value="F:DNA-directed DNA polymerase activity"/>
    <property type="evidence" value="ECO:0007669"/>
    <property type="project" value="UniProtKB-EC"/>
</dbReference>
<dbReference type="AlphaFoldDB" id="A0A1J5R192"/>
<gene>
    <name evidence="2" type="primary">polC_13</name>
    <name evidence="2" type="ORF">GALL_283530</name>
</gene>
<reference evidence="2" key="1">
    <citation type="submission" date="2016-10" db="EMBL/GenBank/DDBJ databases">
        <title>Sequence of Gallionella enrichment culture.</title>
        <authorList>
            <person name="Poehlein A."/>
            <person name="Muehling M."/>
            <person name="Daniel R."/>
        </authorList>
    </citation>
    <scope>NUCLEOTIDE SEQUENCE</scope>
</reference>
<protein>
    <submittedName>
        <fullName evidence="2">DNA polymerase III PolC-type</fullName>
        <ecNumber evidence="2">2.7.7.7</ecNumber>
    </submittedName>
</protein>
<dbReference type="GO" id="GO:0005829">
    <property type="term" value="C:cytosol"/>
    <property type="evidence" value="ECO:0007669"/>
    <property type="project" value="TreeGrafter"/>
</dbReference>
<feature type="domain" description="Exonuclease" evidence="1">
    <location>
        <begin position="46"/>
        <end position="212"/>
    </location>
</feature>
<dbReference type="SUPFAM" id="SSF53098">
    <property type="entry name" value="Ribonuclease H-like"/>
    <property type="match status" value="1"/>
</dbReference>
<dbReference type="PANTHER" id="PTHR30231:SF37">
    <property type="entry name" value="EXODEOXYRIBONUCLEASE 10"/>
    <property type="match status" value="1"/>
</dbReference>
<dbReference type="Gene3D" id="3.30.420.10">
    <property type="entry name" value="Ribonuclease H-like superfamily/Ribonuclease H"/>
    <property type="match status" value="1"/>
</dbReference>
<proteinExistence type="predicted"/>
<dbReference type="FunFam" id="3.30.420.10:FF:000045">
    <property type="entry name" value="3'-5' exonuclease DinG"/>
    <property type="match status" value="1"/>
</dbReference>
<dbReference type="EC" id="2.7.7.7" evidence="2"/>
<keyword evidence="2" id="KW-0808">Transferase</keyword>
<dbReference type="GO" id="GO:0003676">
    <property type="term" value="F:nucleic acid binding"/>
    <property type="evidence" value="ECO:0007669"/>
    <property type="project" value="InterPro"/>
</dbReference>
<name>A0A1J5R192_9ZZZZ</name>
<evidence type="ECO:0000259" key="1">
    <source>
        <dbReference type="SMART" id="SM00479"/>
    </source>
</evidence>
<dbReference type="CDD" id="cd06127">
    <property type="entry name" value="DEDDh"/>
    <property type="match status" value="1"/>
</dbReference>
<dbReference type="NCBIfam" id="NF006615">
    <property type="entry name" value="PRK09182.1"/>
    <property type="match status" value="1"/>
</dbReference>
<dbReference type="SMART" id="SM00479">
    <property type="entry name" value="EXOIII"/>
    <property type="match status" value="1"/>
</dbReference>
<accession>A0A1J5R192</accession>
<dbReference type="EMBL" id="MLJW01000317">
    <property type="protein sequence ID" value="OIQ89737.1"/>
    <property type="molecule type" value="Genomic_DNA"/>
</dbReference>
<dbReference type="GO" id="GO:0045004">
    <property type="term" value="P:DNA replication proofreading"/>
    <property type="evidence" value="ECO:0007669"/>
    <property type="project" value="TreeGrafter"/>
</dbReference>
<dbReference type="GO" id="GO:0008408">
    <property type="term" value="F:3'-5' exonuclease activity"/>
    <property type="evidence" value="ECO:0007669"/>
    <property type="project" value="TreeGrafter"/>
</dbReference>
<organism evidence="2">
    <name type="scientific">mine drainage metagenome</name>
    <dbReference type="NCBI Taxonomy" id="410659"/>
    <lineage>
        <taxon>unclassified sequences</taxon>
        <taxon>metagenomes</taxon>
        <taxon>ecological metagenomes</taxon>
    </lineage>
</organism>
<keyword evidence="2" id="KW-0548">Nucleotidyltransferase</keyword>
<dbReference type="Pfam" id="PF00929">
    <property type="entry name" value="RNase_T"/>
    <property type="match status" value="1"/>
</dbReference>
<dbReference type="PANTHER" id="PTHR30231">
    <property type="entry name" value="DNA POLYMERASE III SUBUNIT EPSILON"/>
    <property type="match status" value="1"/>
</dbReference>
<evidence type="ECO:0000313" key="2">
    <source>
        <dbReference type="EMBL" id="OIQ89737.1"/>
    </source>
</evidence>